<proteinExistence type="predicted"/>
<accession>H1YZI1</accession>
<keyword evidence="2" id="KW-1185">Reference proteome</keyword>
<reference evidence="1 2" key="1">
    <citation type="submission" date="2011-10" db="EMBL/GenBank/DDBJ databases">
        <title>The Improved High-Quality Draft genome of Methanoplanus limicola DSM 2279.</title>
        <authorList>
            <consortium name="US DOE Joint Genome Institute (JGI-PGF)"/>
            <person name="Lucas S."/>
            <person name="Copeland A."/>
            <person name="Lapidus A."/>
            <person name="Glavina del Rio T."/>
            <person name="Dalin E."/>
            <person name="Tice H."/>
            <person name="Bruce D."/>
            <person name="Goodwin L."/>
            <person name="Pitluck S."/>
            <person name="Peters L."/>
            <person name="Mikhailova N."/>
            <person name="Lu M."/>
            <person name="Kyrpides N."/>
            <person name="Mavromatis K."/>
            <person name="Ivanova N."/>
            <person name="Markowitz V."/>
            <person name="Cheng J.-F."/>
            <person name="Hugenholtz P."/>
            <person name="Woyke T."/>
            <person name="Wu D."/>
            <person name="Wirth R."/>
            <person name="Brambilla E.-M."/>
            <person name="Klenk H.-P."/>
            <person name="Eisen J.A."/>
        </authorList>
    </citation>
    <scope>NUCLEOTIDE SEQUENCE [LARGE SCALE GENOMIC DNA]</scope>
    <source>
        <strain evidence="1 2">DSM 2279</strain>
    </source>
</reference>
<name>H1YZI1_9EURY</name>
<sequence length="65" mass="7505">MIILLVIRIRVDVKMMRFGKALGTLNWKTDNIPVMGSEKGWITDSIRKEMRSGNGISKRDQKKRS</sequence>
<dbReference type="EMBL" id="CM001436">
    <property type="protein sequence ID" value="EHQ36090.1"/>
    <property type="molecule type" value="Genomic_DNA"/>
</dbReference>
<dbReference type="AlphaFoldDB" id="H1YZI1"/>
<evidence type="ECO:0000313" key="2">
    <source>
        <dbReference type="Proteomes" id="UP000005741"/>
    </source>
</evidence>
<dbReference type="HOGENOM" id="CLU_2839394_0_0_2"/>
<organism evidence="1 2">
    <name type="scientific">Methanoplanus limicola DSM 2279</name>
    <dbReference type="NCBI Taxonomy" id="937775"/>
    <lineage>
        <taxon>Archaea</taxon>
        <taxon>Methanobacteriati</taxon>
        <taxon>Methanobacteriota</taxon>
        <taxon>Stenosarchaea group</taxon>
        <taxon>Methanomicrobia</taxon>
        <taxon>Methanomicrobiales</taxon>
        <taxon>Methanomicrobiaceae</taxon>
        <taxon>Methanoplanus</taxon>
    </lineage>
</organism>
<gene>
    <name evidence="1" type="ORF">Metlim_2003</name>
</gene>
<dbReference type="RefSeq" id="WP_004078293.1">
    <property type="nucleotide sequence ID" value="NZ_CM001436.1"/>
</dbReference>
<dbReference type="Proteomes" id="UP000005741">
    <property type="component" value="Chromosome"/>
</dbReference>
<dbReference type="InParanoid" id="H1YZI1"/>
<protein>
    <submittedName>
        <fullName evidence="1">Uncharacterized protein</fullName>
    </submittedName>
</protein>
<evidence type="ECO:0000313" key="1">
    <source>
        <dbReference type="EMBL" id="EHQ36090.1"/>
    </source>
</evidence>